<proteinExistence type="inferred from homology"/>
<organism evidence="10 11">
    <name type="scientific">Linum tenue</name>
    <dbReference type="NCBI Taxonomy" id="586396"/>
    <lineage>
        <taxon>Eukaryota</taxon>
        <taxon>Viridiplantae</taxon>
        <taxon>Streptophyta</taxon>
        <taxon>Embryophyta</taxon>
        <taxon>Tracheophyta</taxon>
        <taxon>Spermatophyta</taxon>
        <taxon>Magnoliopsida</taxon>
        <taxon>eudicotyledons</taxon>
        <taxon>Gunneridae</taxon>
        <taxon>Pentapetalae</taxon>
        <taxon>rosids</taxon>
        <taxon>fabids</taxon>
        <taxon>Malpighiales</taxon>
        <taxon>Linaceae</taxon>
        <taxon>Linum</taxon>
    </lineage>
</organism>
<dbReference type="InterPro" id="IPR036318">
    <property type="entry name" value="FAD-bd_PCMH-like_sf"/>
</dbReference>
<protein>
    <recommendedName>
        <fullName evidence="9">FAD-binding PCMH-type domain-containing protein</fullName>
    </recommendedName>
</protein>
<dbReference type="Pfam" id="PF08031">
    <property type="entry name" value="BBE"/>
    <property type="match status" value="1"/>
</dbReference>
<evidence type="ECO:0000256" key="8">
    <source>
        <dbReference type="SAM" id="SignalP"/>
    </source>
</evidence>
<feature type="domain" description="FAD-binding PCMH-type" evidence="9">
    <location>
        <begin position="75"/>
        <end position="252"/>
    </location>
</feature>
<dbReference type="Gene3D" id="3.40.462.20">
    <property type="match status" value="1"/>
</dbReference>
<comment type="cofactor">
    <cofactor evidence="1">
        <name>FAD</name>
        <dbReference type="ChEBI" id="CHEBI:57692"/>
    </cofactor>
</comment>
<evidence type="ECO:0000256" key="7">
    <source>
        <dbReference type="ARBA" id="ARBA00023180"/>
    </source>
</evidence>
<keyword evidence="5" id="KW-0274">FAD</keyword>
<name>A0AAV0QP69_9ROSI</name>
<dbReference type="InterPro" id="IPR006094">
    <property type="entry name" value="Oxid_FAD_bind_N"/>
</dbReference>
<keyword evidence="7" id="KW-0325">Glycoprotein</keyword>
<gene>
    <name evidence="10" type="ORF">LITE_LOCUS43752</name>
</gene>
<dbReference type="GO" id="GO:0016491">
    <property type="term" value="F:oxidoreductase activity"/>
    <property type="evidence" value="ECO:0007669"/>
    <property type="project" value="InterPro"/>
</dbReference>
<keyword evidence="3" id="KW-0285">Flavoprotein</keyword>
<dbReference type="AlphaFoldDB" id="A0AAV0QP69"/>
<dbReference type="SUPFAM" id="SSF56176">
    <property type="entry name" value="FAD-binding/transporter-associated domain-like"/>
    <property type="match status" value="1"/>
</dbReference>
<evidence type="ECO:0000256" key="6">
    <source>
        <dbReference type="ARBA" id="ARBA00023157"/>
    </source>
</evidence>
<feature type="signal peptide" evidence="8">
    <location>
        <begin position="1"/>
        <end position="22"/>
    </location>
</feature>
<dbReference type="GO" id="GO:0071949">
    <property type="term" value="F:FAD binding"/>
    <property type="evidence" value="ECO:0007669"/>
    <property type="project" value="InterPro"/>
</dbReference>
<dbReference type="Gene3D" id="3.30.43.10">
    <property type="entry name" value="Uridine Diphospho-n-acetylenolpyruvylglucosamine Reductase, domain 2"/>
    <property type="match status" value="1"/>
</dbReference>
<evidence type="ECO:0000313" key="10">
    <source>
        <dbReference type="EMBL" id="CAI0545953.1"/>
    </source>
</evidence>
<dbReference type="EMBL" id="CAMGYJ010000009">
    <property type="protein sequence ID" value="CAI0545953.1"/>
    <property type="molecule type" value="Genomic_DNA"/>
</dbReference>
<keyword evidence="4 8" id="KW-0732">Signal</keyword>
<evidence type="ECO:0000256" key="2">
    <source>
        <dbReference type="ARBA" id="ARBA00005466"/>
    </source>
</evidence>
<dbReference type="GO" id="GO:1901696">
    <property type="term" value="P:cannabinoid biosynthetic process"/>
    <property type="evidence" value="ECO:0007669"/>
    <property type="project" value="UniProtKB-ARBA"/>
</dbReference>
<sequence length="542" mass="59889">MPRHPFLLLLLLPLLCSHNTAADDDQPHNRFLQCLDSENSAAADSISKLIYTDTNPSYSSVLQFSIRNPRFNTSTTLKPLLIVTPRNISHIQATIKCSAKHGLQLRVRSGGHDYEGLSYASLLPNVQFIVLDMINFQDVAVDVASKTAWVQAGATLGQLYYAIAQKSSTLAFPAGVCPTVGAGGYFSGGGYGTMQRKHGLAADNVVDAVFIDAKGRTLGRSSMGEDMFWAVRGGGGNTFGVAVAWKVKLVAVPEKVTVFRVRRTLEQNATKIVHRWQTVANELPQDIIIMATIQKVNSTSTAQLTTTIQATFNALFLGGAEGVLKLIGDKFPELGLVKEDCTEMSWIESTVHFARFPANTPPAILLNRTITLLTGSAKYKGKSDYVQKPISETVWEGVWKKLDELGPLAGALVMIPYGGKMAEIPASSLPFPHRAGNLFLIQYDVFWNEDGAEAEERHVDWIREMYSYMTPYVSQNPRGAYMNYRDLDIGMNAVEGKTSYREARVWGVKYFKSNFDRLVRVKTAVDPENVFRNEQSIPPFSL</sequence>
<dbReference type="FunFam" id="3.30.43.10:FF:000004">
    <property type="entry name" value="Berberine bridge enzyme-like 15"/>
    <property type="match status" value="1"/>
</dbReference>
<evidence type="ECO:0000256" key="1">
    <source>
        <dbReference type="ARBA" id="ARBA00001974"/>
    </source>
</evidence>
<reference evidence="10" key="1">
    <citation type="submission" date="2022-08" db="EMBL/GenBank/DDBJ databases">
        <authorList>
            <person name="Gutierrez-Valencia J."/>
        </authorList>
    </citation>
    <scope>NUCLEOTIDE SEQUENCE</scope>
</reference>
<evidence type="ECO:0000256" key="5">
    <source>
        <dbReference type="ARBA" id="ARBA00022827"/>
    </source>
</evidence>
<dbReference type="Gene3D" id="3.30.465.10">
    <property type="match status" value="1"/>
</dbReference>
<dbReference type="InterPro" id="IPR016166">
    <property type="entry name" value="FAD-bd_PCMH"/>
</dbReference>
<dbReference type="PROSITE" id="PS51387">
    <property type="entry name" value="FAD_PCMH"/>
    <property type="match status" value="1"/>
</dbReference>
<evidence type="ECO:0000259" key="9">
    <source>
        <dbReference type="PROSITE" id="PS51387"/>
    </source>
</evidence>
<evidence type="ECO:0000256" key="4">
    <source>
        <dbReference type="ARBA" id="ARBA00022729"/>
    </source>
</evidence>
<keyword evidence="11" id="KW-1185">Reference proteome</keyword>
<dbReference type="Pfam" id="PF01565">
    <property type="entry name" value="FAD_binding_4"/>
    <property type="match status" value="1"/>
</dbReference>
<dbReference type="InterPro" id="IPR016169">
    <property type="entry name" value="FAD-bd_PCMH_sub2"/>
</dbReference>
<comment type="caution">
    <text evidence="10">The sequence shown here is derived from an EMBL/GenBank/DDBJ whole genome shotgun (WGS) entry which is preliminary data.</text>
</comment>
<dbReference type="PANTHER" id="PTHR32448">
    <property type="entry name" value="OS08G0158400 PROTEIN"/>
    <property type="match status" value="1"/>
</dbReference>
<comment type="similarity">
    <text evidence="2">Belongs to the oxygen-dependent FAD-linked oxidoreductase family.</text>
</comment>
<evidence type="ECO:0000256" key="3">
    <source>
        <dbReference type="ARBA" id="ARBA00022630"/>
    </source>
</evidence>
<dbReference type="InterPro" id="IPR016167">
    <property type="entry name" value="FAD-bd_PCMH_sub1"/>
</dbReference>
<dbReference type="Proteomes" id="UP001154282">
    <property type="component" value="Unassembled WGS sequence"/>
</dbReference>
<accession>A0AAV0QP69</accession>
<evidence type="ECO:0000313" key="11">
    <source>
        <dbReference type="Proteomes" id="UP001154282"/>
    </source>
</evidence>
<feature type="chain" id="PRO_5043370468" description="FAD-binding PCMH-type domain-containing protein" evidence="8">
    <location>
        <begin position="23"/>
        <end position="542"/>
    </location>
</feature>
<keyword evidence="6" id="KW-1015">Disulfide bond</keyword>
<dbReference type="InterPro" id="IPR012951">
    <property type="entry name" value="BBE"/>
</dbReference>